<comment type="similarity">
    <text evidence="8">Belongs to the NhaC Na(+)/H(+) (TC 2.A.35) antiporter family.</text>
</comment>
<feature type="transmembrane region" description="Helical" evidence="9">
    <location>
        <begin position="31"/>
        <end position="50"/>
    </location>
</feature>
<proteinExistence type="inferred from homology"/>
<feature type="domain" description="Na+/H+ antiporter NhaC-like C-terminal" evidence="10">
    <location>
        <begin position="155"/>
        <end position="448"/>
    </location>
</feature>
<feature type="transmembrane region" description="Helical" evidence="9">
    <location>
        <begin position="254"/>
        <end position="271"/>
    </location>
</feature>
<reference evidence="11 12" key="1">
    <citation type="journal article" date="2022" name="Evol. Bioinform. Online">
        <title>Draft Genome Sequence of Oceanobacillus jordanicus Strain GSFE11, a Halotolerant Plant Growth-Promoting Bacterial Endophyte Isolated From the Jordan Valley.</title>
        <authorList>
            <person name="Alhindi T."/>
            <person name="Albdaiwi R."/>
        </authorList>
    </citation>
    <scope>NUCLEOTIDE SEQUENCE [LARGE SCALE GENOMIC DNA]</scope>
    <source>
        <strain evidence="11 12">GSFE11</strain>
    </source>
</reference>
<evidence type="ECO:0000256" key="3">
    <source>
        <dbReference type="ARBA" id="ARBA00022449"/>
    </source>
</evidence>
<dbReference type="GO" id="GO:0015297">
    <property type="term" value="F:antiporter activity"/>
    <property type="evidence" value="ECO:0007669"/>
    <property type="project" value="UniProtKB-KW"/>
</dbReference>
<evidence type="ECO:0000313" key="11">
    <source>
        <dbReference type="EMBL" id="MCG3419836.1"/>
    </source>
</evidence>
<evidence type="ECO:0000256" key="5">
    <source>
        <dbReference type="ARBA" id="ARBA00022692"/>
    </source>
</evidence>
<keyword evidence="6 9" id="KW-1133">Transmembrane helix</keyword>
<dbReference type="RefSeq" id="WP_238020283.1">
    <property type="nucleotide sequence ID" value="NZ_JAIFZM010000009.1"/>
</dbReference>
<feature type="transmembrane region" description="Helical" evidence="9">
    <location>
        <begin position="355"/>
        <end position="377"/>
    </location>
</feature>
<feature type="transmembrane region" description="Helical" evidence="9">
    <location>
        <begin position="187"/>
        <end position="209"/>
    </location>
</feature>
<evidence type="ECO:0000256" key="8">
    <source>
        <dbReference type="ARBA" id="ARBA00038435"/>
    </source>
</evidence>
<dbReference type="NCBIfam" id="TIGR00931">
    <property type="entry name" value="antiport_nhaC"/>
    <property type="match status" value="1"/>
</dbReference>
<evidence type="ECO:0000256" key="2">
    <source>
        <dbReference type="ARBA" id="ARBA00022448"/>
    </source>
</evidence>
<keyword evidence="2" id="KW-0813">Transport</keyword>
<evidence type="ECO:0000256" key="9">
    <source>
        <dbReference type="SAM" id="Phobius"/>
    </source>
</evidence>
<evidence type="ECO:0000256" key="6">
    <source>
        <dbReference type="ARBA" id="ARBA00022989"/>
    </source>
</evidence>
<dbReference type="PANTHER" id="PTHR33451">
    <property type="entry name" value="MALATE-2H(+)/NA(+)-LACTATE ANTIPORTER"/>
    <property type="match status" value="1"/>
</dbReference>
<accession>A0AAW5B609</accession>
<dbReference type="AlphaFoldDB" id="A0AAW5B609"/>
<evidence type="ECO:0000259" key="10">
    <source>
        <dbReference type="Pfam" id="PF03553"/>
    </source>
</evidence>
<name>A0AAW5B609_9BACI</name>
<keyword evidence="5 9" id="KW-0812">Transmembrane</keyword>
<gene>
    <name evidence="11" type="primary">nhaC</name>
    <name evidence="11" type="ORF">K3T81_11795</name>
</gene>
<sequence length="461" mass="49251">MKLSTWKAILLLVLSFSVVLGGILYLDAPTTIVLISAGVLVIILSLIWGIKWSKIEEDLVETLKSMLPAILILLAVGMLIGVWMLSGTIPLIVFYGLKSIDPSLFLIITAIICSVMSIMAGTSWGTIGTVGVALMGVSIGLGIPLHYTAGAIVVGAFFGDKLSPLSDTTIMAPAMAGVPIVDHIKHMLWTTIPGYIISLILYFILGFQFNGQIESNESVELILSTLSNNFTLNPILILPPLLVLVLIYFRKPTLPVFGVGIIAGCLLAVIFQGRELLEVFTALDGGYTASTNVPIVDEILQRGGMSSMLGTVALLISAAIFGSPLKSAGVIQVLLDKIVEFAKSGKAMMTSSLTLHGILFTITGSYYVTYAVIGPIISPLYDKFGLQRKNWSRTMEDTGTALSPIIPWGVTGAFVADTLQVSTGEFFLYAPMTYLGIIFALIYIFSGIGISKTKVNKANAA</sequence>
<dbReference type="InterPro" id="IPR018461">
    <property type="entry name" value="Na/H_Antiport_NhaC-like_C"/>
</dbReference>
<comment type="caution">
    <text evidence="11">The sequence shown here is derived from an EMBL/GenBank/DDBJ whole genome shotgun (WGS) entry which is preliminary data.</text>
</comment>
<dbReference type="PANTHER" id="PTHR33451:SF3">
    <property type="entry name" value="MALATE-2H(+)_NA(+)-LACTATE ANTIPORTER"/>
    <property type="match status" value="1"/>
</dbReference>
<dbReference type="Pfam" id="PF03553">
    <property type="entry name" value="Na_H_antiporter"/>
    <property type="match status" value="1"/>
</dbReference>
<feature type="transmembrane region" description="Helical" evidence="9">
    <location>
        <begin position="428"/>
        <end position="450"/>
    </location>
</feature>
<dbReference type="InterPro" id="IPR052180">
    <property type="entry name" value="NhaC_Na-H+_Antiporter"/>
</dbReference>
<feature type="transmembrane region" description="Helical" evidence="9">
    <location>
        <begin position="103"/>
        <end position="120"/>
    </location>
</feature>
<dbReference type="EMBL" id="JAIFZM010000009">
    <property type="protein sequence ID" value="MCG3419836.1"/>
    <property type="molecule type" value="Genomic_DNA"/>
</dbReference>
<dbReference type="Proteomes" id="UP001199631">
    <property type="component" value="Unassembled WGS sequence"/>
</dbReference>
<keyword evidence="3" id="KW-0050">Antiport</keyword>
<evidence type="ECO:0000313" key="12">
    <source>
        <dbReference type="Proteomes" id="UP001199631"/>
    </source>
</evidence>
<feature type="transmembrane region" description="Helical" evidence="9">
    <location>
        <begin position="71"/>
        <end position="97"/>
    </location>
</feature>
<protein>
    <submittedName>
        <fullName evidence="11">Na+/H+ antiporter NhaC</fullName>
    </submittedName>
</protein>
<feature type="transmembrane region" description="Helical" evidence="9">
    <location>
        <begin position="132"/>
        <end position="158"/>
    </location>
</feature>
<dbReference type="InterPro" id="IPR004770">
    <property type="entry name" value="Na/H_antiport_NhaC"/>
</dbReference>
<dbReference type="GO" id="GO:0005886">
    <property type="term" value="C:plasma membrane"/>
    <property type="evidence" value="ECO:0007669"/>
    <property type="project" value="UniProtKB-SubCell"/>
</dbReference>
<keyword evidence="4" id="KW-1003">Cell membrane</keyword>
<feature type="transmembrane region" description="Helical" evidence="9">
    <location>
        <begin position="230"/>
        <end position="248"/>
    </location>
</feature>
<comment type="subcellular location">
    <subcellularLocation>
        <location evidence="1">Cell membrane</location>
        <topology evidence="1">Multi-pass membrane protein</topology>
    </subcellularLocation>
</comment>
<keyword evidence="7 9" id="KW-0472">Membrane</keyword>
<evidence type="ECO:0000256" key="7">
    <source>
        <dbReference type="ARBA" id="ARBA00023136"/>
    </source>
</evidence>
<organism evidence="11 12">
    <name type="scientific">Oceanobacillus jordanicus</name>
    <dbReference type="NCBI Taxonomy" id="2867266"/>
    <lineage>
        <taxon>Bacteria</taxon>
        <taxon>Bacillati</taxon>
        <taxon>Bacillota</taxon>
        <taxon>Bacilli</taxon>
        <taxon>Bacillales</taxon>
        <taxon>Bacillaceae</taxon>
        <taxon>Oceanobacillus</taxon>
    </lineage>
</organism>
<evidence type="ECO:0000256" key="4">
    <source>
        <dbReference type="ARBA" id="ARBA00022475"/>
    </source>
</evidence>
<feature type="transmembrane region" description="Helical" evidence="9">
    <location>
        <begin position="312"/>
        <end position="335"/>
    </location>
</feature>
<keyword evidence="12" id="KW-1185">Reference proteome</keyword>
<evidence type="ECO:0000256" key="1">
    <source>
        <dbReference type="ARBA" id="ARBA00004651"/>
    </source>
</evidence>